<proteinExistence type="predicted"/>
<dbReference type="EMBL" id="KV427626">
    <property type="protein sequence ID" value="KZT06049.1"/>
    <property type="molecule type" value="Genomic_DNA"/>
</dbReference>
<dbReference type="OrthoDB" id="2804675at2759"/>
<sequence length="276" mass="31538">MAAPVGANAALPMNNPQPRLPPEICERIIDQFYPHRSWRVDRQTVLNCALVCRGWYAQSRMVFYKETFLHSRKEAVACMRSLMRIPLLAGPELASIIVMLAGKLPNLETLYFERVSFEHCSMRHLAFWSLHEFSHITILVLHTVTLPSASPFFQVVCSFPHLQELYCWDLHWSKSRSIAPLPAHHRMPLTKVTRLGYDMSCFEGIGHTLLGLLDQAILKELTLHLCVYAATLASTQDILSIVSRRLEKAQVAFWTGKKESADANLHWQSLLFLKQT</sequence>
<evidence type="ECO:0000313" key="2">
    <source>
        <dbReference type="Proteomes" id="UP000076871"/>
    </source>
</evidence>
<keyword evidence="2" id="KW-1185">Reference proteome</keyword>
<reference evidence="1 2" key="1">
    <citation type="journal article" date="2016" name="Mol. Biol. Evol.">
        <title>Comparative Genomics of Early-Diverging Mushroom-Forming Fungi Provides Insights into the Origins of Lignocellulose Decay Capabilities.</title>
        <authorList>
            <person name="Nagy L.G."/>
            <person name="Riley R."/>
            <person name="Tritt A."/>
            <person name="Adam C."/>
            <person name="Daum C."/>
            <person name="Floudas D."/>
            <person name="Sun H."/>
            <person name="Yadav J.S."/>
            <person name="Pangilinan J."/>
            <person name="Larsson K.H."/>
            <person name="Matsuura K."/>
            <person name="Barry K."/>
            <person name="Labutti K."/>
            <person name="Kuo R."/>
            <person name="Ohm R.A."/>
            <person name="Bhattacharya S.S."/>
            <person name="Shirouzu T."/>
            <person name="Yoshinaga Y."/>
            <person name="Martin F.M."/>
            <person name="Grigoriev I.V."/>
            <person name="Hibbett D.S."/>
        </authorList>
    </citation>
    <scope>NUCLEOTIDE SEQUENCE [LARGE SCALE GENOMIC DNA]</scope>
    <source>
        <strain evidence="1 2">93-53</strain>
    </source>
</reference>
<gene>
    <name evidence="1" type="ORF">LAESUDRAFT_195340</name>
</gene>
<name>A0A165E169_9APHY</name>
<protein>
    <submittedName>
        <fullName evidence="1">Uncharacterized protein</fullName>
    </submittedName>
</protein>
<organism evidence="1 2">
    <name type="scientific">Laetiporus sulphureus 93-53</name>
    <dbReference type="NCBI Taxonomy" id="1314785"/>
    <lineage>
        <taxon>Eukaryota</taxon>
        <taxon>Fungi</taxon>
        <taxon>Dikarya</taxon>
        <taxon>Basidiomycota</taxon>
        <taxon>Agaricomycotina</taxon>
        <taxon>Agaricomycetes</taxon>
        <taxon>Polyporales</taxon>
        <taxon>Laetiporus</taxon>
    </lineage>
</organism>
<accession>A0A165E169</accession>
<dbReference type="AlphaFoldDB" id="A0A165E169"/>
<dbReference type="RefSeq" id="XP_040763789.1">
    <property type="nucleotide sequence ID" value="XM_040901532.1"/>
</dbReference>
<evidence type="ECO:0000313" key="1">
    <source>
        <dbReference type="EMBL" id="KZT06049.1"/>
    </source>
</evidence>
<dbReference type="SUPFAM" id="SSF52047">
    <property type="entry name" value="RNI-like"/>
    <property type="match status" value="1"/>
</dbReference>
<dbReference type="Proteomes" id="UP000076871">
    <property type="component" value="Unassembled WGS sequence"/>
</dbReference>
<dbReference type="GeneID" id="63818564"/>
<dbReference type="InParanoid" id="A0A165E169"/>